<dbReference type="KEGG" id="tet:TTHERM_000711858"/>
<keyword evidence="1" id="KW-0472">Membrane</keyword>
<evidence type="ECO:0000313" key="2">
    <source>
        <dbReference type="EMBL" id="EWS71477.1"/>
    </source>
</evidence>
<protein>
    <submittedName>
        <fullName evidence="2">Transmembrane protein, putative</fullName>
    </submittedName>
</protein>
<keyword evidence="3" id="KW-1185">Reference proteome</keyword>
<feature type="transmembrane region" description="Helical" evidence="1">
    <location>
        <begin position="96"/>
        <end position="114"/>
    </location>
</feature>
<dbReference type="AlphaFoldDB" id="W7X1J2"/>
<dbReference type="RefSeq" id="XP_012655980.1">
    <property type="nucleotide sequence ID" value="XM_012800526.1"/>
</dbReference>
<dbReference type="InParanoid" id="W7X1J2"/>
<keyword evidence="1" id="KW-1133">Transmembrane helix</keyword>
<organism evidence="2 3">
    <name type="scientific">Tetrahymena thermophila (strain SB210)</name>
    <dbReference type="NCBI Taxonomy" id="312017"/>
    <lineage>
        <taxon>Eukaryota</taxon>
        <taxon>Sar</taxon>
        <taxon>Alveolata</taxon>
        <taxon>Ciliophora</taxon>
        <taxon>Intramacronucleata</taxon>
        <taxon>Oligohymenophorea</taxon>
        <taxon>Hymenostomatida</taxon>
        <taxon>Tetrahymenina</taxon>
        <taxon>Tetrahymenidae</taxon>
        <taxon>Tetrahymena</taxon>
    </lineage>
</organism>
<keyword evidence="1 2" id="KW-0812">Transmembrane</keyword>
<reference evidence="3" key="1">
    <citation type="journal article" date="2006" name="PLoS Biol.">
        <title>Macronuclear genome sequence of the ciliate Tetrahymena thermophila, a model eukaryote.</title>
        <authorList>
            <person name="Eisen J.A."/>
            <person name="Coyne R.S."/>
            <person name="Wu M."/>
            <person name="Wu D."/>
            <person name="Thiagarajan M."/>
            <person name="Wortman J.R."/>
            <person name="Badger J.H."/>
            <person name="Ren Q."/>
            <person name="Amedeo P."/>
            <person name="Jones K.M."/>
            <person name="Tallon L.J."/>
            <person name="Delcher A.L."/>
            <person name="Salzberg S.L."/>
            <person name="Silva J.C."/>
            <person name="Haas B.J."/>
            <person name="Majoros W.H."/>
            <person name="Farzad M."/>
            <person name="Carlton J.M."/>
            <person name="Smith R.K. Jr."/>
            <person name="Garg J."/>
            <person name="Pearlman R.E."/>
            <person name="Karrer K.M."/>
            <person name="Sun L."/>
            <person name="Manning G."/>
            <person name="Elde N.C."/>
            <person name="Turkewitz A.P."/>
            <person name="Asai D.J."/>
            <person name="Wilkes D.E."/>
            <person name="Wang Y."/>
            <person name="Cai H."/>
            <person name="Collins K."/>
            <person name="Stewart B.A."/>
            <person name="Lee S.R."/>
            <person name="Wilamowska K."/>
            <person name="Weinberg Z."/>
            <person name="Ruzzo W.L."/>
            <person name="Wloga D."/>
            <person name="Gaertig J."/>
            <person name="Frankel J."/>
            <person name="Tsao C.-C."/>
            <person name="Gorovsky M.A."/>
            <person name="Keeling P.J."/>
            <person name="Waller R.F."/>
            <person name="Patron N.J."/>
            <person name="Cherry J.M."/>
            <person name="Stover N.A."/>
            <person name="Krieger C.J."/>
            <person name="del Toro C."/>
            <person name="Ryder H.F."/>
            <person name="Williamson S.C."/>
            <person name="Barbeau R.A."/>
            <person name="Hamilton E.P."/>
            <person name="Orias E."/>
        </authorList>
    </citation>
    <scope>NUCLEOTIDE SEQUENCE [LARGE SCALE GENOMIC DNA]</scope>
    <source>
        <strain evidence="3">SB210</strain>
    </source>
</reference>
<dbReference type="Proteomes" id="UP000009168">
    <property type="component" value="Unassembled WGS sequence"/>
</dbReference>
<dbReference type="GeneID" id="24440328"/>
<name>W7X1J2_TETTS</name>
<evidence type="ECO:0000256" key="1">
    <source>
        <dbReference type="SAM" id="Phobius"/>
    </source>
</evidence>
<accession>W7X1J2</accession>
<proteinExistence type="predicted"/>
<sequence length="167" mass="19718">MLLRFTIFIEGYYFVFKVKYSNFFSQNSLILSRMFCYFNNFSNKGIYVDQNEVFIQILNHLCKIDTFVARTVRCNKFKMFCGFLLFKINSNQFQKFIIIFFNFLILTISSKISLSLKKIRAISKQSQTNCNKLLRAVGLKDGLKSKCSQQIQQVLRFYQSCNCVTIK</sequence>
<gene>
    <name evidence="2" type="ORF">TTHERM_000711858</name>
</gene>
<dbReference type="EMBL" id="GG662338">
    <property type="protein sequence ID" value="EWS71477.1"/>
    <property type="molecule type" value="Genomic_DNA"/>
</dbReference>
<evidence type="ECO:0000313" key="3">
    <source>
        <dbReference type="Proteomes" id="UP000009168"/>
    </source>
</evidence>